<keyword evidence="12" id="KW-0175">Coiled coil</keyword>
<dbReference type="Proteomes" id="UP000012043">
    <property type="component" value="Unassembled WGS sequence"/>
</dbReference>
<dbReference type="CDD" id="cd16954">
    <property type="entry name" value="HATPase_PhoQ-like"/>
    <property type="match status" value="1"/>
</dbReference>
<evidence type="ECO:0000313" key="16">
    <source>
        <dbReference type="Proteomes" id="UP000012043"/>
    </source>
</evidence>
<keyword evidence="11 13" id="KW-0472">Membrane</keyword>
<feature type="transmembrane region" description="Helical" evidence="13">
    <location>
        <begin position="167"/>
        <end position="188"/>
    </location>
</feature>
<dbReference type="GO" id="GO:0004673">
    <property type="term" value="F:protein histidine kinase activity"/>
    <property type="evidence" value="ECO:0007669"/>
    <property type="project" value="UniProtKB-EC"/>
</dbReference>
<evidence type="ECO:0000256" key="7">
    <source>
        <dbReference type="ARBA" id="ARBA00022741"/>
    </source>
</evidence>
<keyword evidence="16" id="KW-1185">Reference proteome</keyword>
<dbReference type="PATRIC" id="fig|1197174.4.peg.3002"/>
<keyword evidence="10 13" id="KW-1133">Transmembrane helix</keyword>
<evidence type="ECO:0000256" key="11">
    <source>
        <dbReference type="ARBA" id="ARBA00023136"/>
    </source>
</evidence>
<keyword evidence="5" id="KW-0808">Transferase</keyword>
<evidence type="ECO:0000259" key="14">
    <source>
        <dbReference type="PROSITE" id="PS50109"/>
    </source>
</evidence>
<organism evidence="15 16">
    <name type="scientific">Alishewanella aestuarii B11</name>
    <dbReference type="NCBI Taxonomy" id="1197174"/>
    <lineage>
        <taxon>Bacteria</taxon>
        <taxon>Pseudomonadati</taxon>
        <taxon>Pseudomonadota</taxon>
        <taxon>Gammaproteobacteria</taxon>
        <taxon>Alteromonadales</taxon>
        <taxon>Alteromonadaceae</taxon>
        <taxon>Alishewanella</taxon>
    </lineage>
</organism>
<name>J1QFG7_9ALTE</name>
<keyword evidence="4" id="KW-0597">Phosphoprotein</keyword>
<feature type="coiled-coil region" evidence="12">
    <location>
        <begin position="223"/>
        <end position="250"/>
    </location>
</feature>
<evidence type="ECO:0000256" key="2">
    <source>
        <dbReference type="ARBA" id="ARBA00004370"/>
    </source>
</evidence>
<comment type="caution">
    <text evidence="15">The sequence shown here is derived from an EMBL/GenBank/DDBJ whole genome shotgun (WGS) entry which is preliminary data.</text>
</comment>
<evidence type="ECO:0000256" key="6">
    <source>
        <dbReference type="ARBA" id="ARBA00022692"/>
    </source>
</evidence>
<evidence type="ECO:0000256" key="10">
    <source>
        <dbReference type="ARBA" id="ARBA00022989"/>
    </source>
</evidence>
<dbReference type="Gene3D" id="3.30.565.10">
    <property type="entry name" value="Histidine kinase-like ATPase, C-terminal domain"/>
    <property type="match status" value="1"/>
</dbReference>
<evidence type="ECO:0000313" key="15">
    <source>
        <dbReference type="EMBL" id="EJI84236.1"/>
    </source>
</evidence>
<proteinExistence type="predicted"/>
<reference evidence="15 16" key="1">
    <citation type="journal article" date="2012" name="J. Bacteriol.">
        <title>Genome Sequence of Pectin-Degrading Alishewanella aestuarii Strain B11T, Isolated from Tidal Flat Sediment.</title>
        <authorList>
            <person name="Jung J."/>
            <person name="Choi S."/>
            <person name="Chun J."/>
            <person name="Park W."/>
        </authorList>
    </citation>
    <scope>NUCLEOTIDE SEQUENCE [LARGE SCALE GENOMIC DNA]</scope>
    <source>
        <strain evidence="15 16">B11</strain>
    </source>
</reference>
<evidence type="ECO:0000256" key="9">
    <source>
        <dbReference type="ARBA" id="ARBA00022840"/>
    </source>
</evidence>
<dbReference type="InterPro" id="IPR005467">
    <property type="entry name" value="His_kinase_dom"/>
</dbReference>
<protein>
    <recommendedName>
        <fullName evidence="3">histidine kinase</fullName>
        <ecNumber evidence="3">2.7.13.3</ecNumber>
    </recommendedName>
</protein>
<keyword evidence="8 15" id="KW-0418">Kinase</keyword>
<keyword evidence="6 13" id="KW-0812">Transmembrane</keyword>
<dbReference type="SUPFAM" id="SSF55874">
    <property type="entry name" value="ATPase domain of HSP90 chaperone/DNA topoisomerase II/histidine kinase"/>
    <property type="match status" value="1"/>
</dbReference>
<evidence type="ECO:0000256" key="13">
    <source>
        <dbReference type="SAM" id="Phobius"/>
    </source>
</evidence>
<dbReference type="Pfam" id="PF02518">
    <property type="entry name" value="HATPase_c"/>
    <property type="match status" value="1"/>
</dbReference>
<dbReference type="EC" id="2.7.13.3" evidence="3"/>
<dbReference type="InterPro" id="IPR036890">
    <property type="entry name" value="HATPase_C_sf"/>
</dbReference>
<evidence type="ECO:0000256" key="4">
    <source>
        <dbReference type="ARBA" id="ARBA00022553"/>
    </source>
</evidence>
<dbReference type="PRINTS" id="PR00344">
    <property type="entry name" value="BCTRLSENSOR"/>
</dbReference>
<keyword evidence="9" id="KW-0067">ATP-binding</keyword>
<comment type="catalytic activity">
    <reaction evidence="1">
        <text>ATP + protein L-histidine = ADP + protein N-phospho-L-histidine.</text>
        <dbReference type="EC" id="2.7.13.3"/>
    </reaction>
</comment>
<feature type="domain" description="Histidine kinase" evidence="14">
    <location>
        <begin position="246"/>
        <end position="439"/>
    </location>
</feature>
<evidence type="ECO:0000256" key="3">
    <source>
        <dbReference type="ARBA" id="ARBA00012438"/>
    </source>
</evidence>
<dbReference type="InterPro" id="IPR050428">
    <property type="entry name" value="TCS_sensor_his_kinase"/>
</dbReference>
<dbReference type="InterPro" id="IPR004358">
    <property type="entry name" value="Sig_transdc_His_kin-like_C"/>
</dbReference>
<dbReference type="EMBL" id="ALAB01000039">
    <property type="protein sequence ID" value="EJI84236.1"/>
    <property type="molecule type" value="Genomic_DNA"/>
</dbReference>
<dbReference type="PROSITE" id="PS50109">
    <property type="entry name" value="HIS_KIN"/>
    <property type="match status" value="1"/>
</dbReference>
<sequence length="439" mass="49579">MLVLPLKLRQGLVSAVLLLLLLPSSFLAIEQAFYRQLLTNAEQKMEVHMYSILSELNLINGKIELNNNTLAPDFYRPDSGLTAYVSEEQMLLWQSDSSLNQDFELPVIELVPGQHIFYTSEQQQQKYQILSIAFLFDTGDSAKPLAIHIVQDEQLLLAPHISFRNTLLKWFIGIGAGLSLLSILAYYWTTRPLTRLDFEIRQLEKGCQDHLTGNYPSELRGIKEDLNLLLANQNRQKQRYRNHLSDLAHALKTPVAVLRTSPLAQQPELKEQIDRITAMIEHQLKKASSSGQDIWKKQTPVLPLADKVSNALRKIYRDKDCQIDIQCEPSSFFRGDETDLMEMLGNLLDNACKACRRQVKLTVQQQPFSLTIEDDGPGIAPERRKELFQRGIRLDTYKEGHGVGLSIVAELVNSYSGMINVGESPLGGAAFTLSFPADS</sequence>
<dbReference type="InterPro" id="IPR003594">
    <property type="entry name" value="HATPase_dom"/>
</dbReference>
<dbReference type="GO" id="GO:0005524">
    <property type="term" value="F:ATP binding"/>
    <property type="evidence" value="ECO:0007669"/>
    <property type="project" value="UniProtKB-KW"/>
</dbReference>
<dbReference type="PANTHER" id="PTHR45436">
    <property type="entry name" value="SENSOR HISTIDINE KINASE YKOH"/>
    <property type="match status" value="1"/>
</dbReference>
<evidence type="ECO:0000256" key="12">
    <source>
        <dbReference type="SAM" id="Coils"/>
    </source>
</evidence>
<gene>
    <name evidence="15" type="ORF">AEST_30700</name>
</gene>
<keyword evidence="7" id="KW-0547">Nucleotide-binding</keyword>
<dbReference type="GO" id="GO:0005886">
    <property type="term" value="C:plasma membrane"/>
    <property type="evidence" value="ECO:0007669"/>
    <property type="project" value="TreeGrafter"/>
</dbReference>
<dbReference type="AlphaFoldDB" id="J1QFG7"/>
<evidence type="ECO:0000256" key="5">
    <source>
        <dbReference type="ARBA" id="ARBA00022679"/>
    </source>
</evidence>
<comment type="subcellular location">
    <subcellularLocation>
        <location evidence="2">Membrane</location>
    </subcellularLocation>
</comment>
<dbReference type="PANTHER" id="PTHR45436:SF4">
    <property type="entry name" value="SENSOR PROTEIN PHOQ"/>
    <property type="match status" value="1"/>
</dbReference>
<evidence type="ECO:0000256" key="1">
    <source>
        <dbReference type="ARBA" id="ARBA00000085"/>
    </source>
</evidence>
<dbReference type="SMART" id="SM00387">
    <property type="entry name" value="HATPase_c"/>
    <property type="match status" value="1"/>
</dbReference>
<dbReference type="InterPro" id="IPR058619">
    <property type="entry name" value="PhoQ/CarS-like_HATPase"/>
</dbReference>
<accession>J1QFG7</accession>
<evidence type="ECO:0000256" key="8">
    <source>
        <dbReference type="ARBA" id="ARBA00022777"/>
    </source>
</evidence>
<dbReference type="GO" id="GO:0000160">
    <property type="term" value="P:phosphorelay signal transduction system"/>
    <property type="evidence" value="ECO:0007669"/>
    <property type="project" value="TreeGrafter"/>
</dbReference>